<dbReference type="GO" id="GO:0000139">
    <property type="term" value="C:Golgi membrane"/>
    <property type="evidence" value="ECO:0007669"/>
    <property type="project" value="TreeGrafter"/>
</dbReference>
<keyword evidence="15" id="KW-1185">Reference proteome</keyword>
<dbReference type="GO" id="GO:0015018">
    <property type="term" value="F:galactosylgalactosylxylosylprotein 3-beta-glucuronosyltransferase activity"/>
    <property type="evidence" value="ECO:0007669"/>
    <property type="project" value="InterPro"/>
</dbReference>
<evidence type="ECO:0000313" key="14">
    <source>
        <dbReference type="EMBL" id="KAJ3053313.1"/>
    </source>
</evidence>
<dbReference type="SUPFAM" id="SSF53448">
    <property type="entry name" value="Nucleotide-diphospho-sugar transferases"/>
    <property type="match status" value="1"/>
</dbReference>
<keyword evidence="8" id="KW-0325">Glycoprotein</keyword>
<comment type="similarity">
    <text evidence="2">Belongs to the glycosyltransferase 43 family.</text>
</comment>
<feature type="site" description="Interaction with galactose moiety of substrate glycoprotein" evidence="11">
    <location>
        <position position="196"/>
    </location>
</feature>
<proteinExistence type="inferred from homology"/>
<evidence type="ECO:0000256" key="5">
    <source>
        <dbReference type="ARBA" id="ARBA00022968"/>
    </source>
</evidence>
<gene>
    <name evidence="14" type="primary">B3GAT1</name>
    <name evidence="14" type="ORF">HK097_004553</name>
</gene>
<keyword evidence="6 13" id="KW-1133">Transmembrane helix</keyword>
<dbReference type="Gene3D" id="3.90.550.10">
    <property type="entry name" value="Spore Coat Polysaccharide Biosynthesis Protein SpsA, Chain A"/>
    <property type="match status" value="1"/>
</dbReference>
<evidence type="ECO:0000256" key="1">
    <source>
        <dbReference type="ARBA" id="ARBA00004606"/>
    </source>
</evidence>
<evidence type="ECO:0000256" key="7">
    <source>
        <dbReference type="ARBA" id="ARBA00023136"/>
    </source>
</evidence>
<protein>
    <submittedName>
        <fullName evidence="14">Galactosylgalactosylxylosylprotein 3-beta-glucuronosyltransferase 1</fullName>
    </submittedName>
</protein>
<reference evidence="14" key="1">
    <citation type="submission" date="2020-05" db="EMBL/GenBank/DDBJ databases">
        <title>Phylogenomic resolution of chytrid fungi.</title>
        <authorList>
            <person name="Stajich J.E."/>
            <person name="Amses K."/>
            <person name="Simmons R."/>
            <person name="Seto K."/>
            <person name="Myers J."/>
            <person name="Bonds A."/>
            <person name="Quandt C.A."/>
            <person name="Barry K."/>
            <person name="Liu P."/>
            <person name="Grigoriev I."/>
            <person name="Longcore J.E."/>
            <person name="James T.Y."/>
        </authorList>
    </citation>
    <scope>NUCLEOTIDE SEQUENCE</scope>
    <source>
        <strain evidence="14">JEL0318</strain>
    </source>
</reference>
<feature type="binding site" evidence="10">
    <location>
        <position position="165"/>
    </location>
    <ligand>
        <name>Mn(2+)</name>
        <dbReference type="ChEBI" id="CHEBI:29035"/>
    </ligand>
</feature>
<evidence type="ECO:0000256" key="9">
    <source>
        <dbReference type="PIRSR" id="PIRSR605027-1"/>
    </source>
</evidence>
<accession>A0AAD5SH71</accession>
<evidence type="ECO:0000256" key="6">
    <source>
        <dbReference type="ARBA" id="ARBA00022989"/>
    </source>
</evidence>
<name>A0AAD5SH71_9FUNG</name>
<dbReference type="PANTHER" id="PTHR10896:SF65">
    <property type="entry name" value="GALACTOSYLGALACTOSYLXYLOSYLPROTEIN 3-BETA-GLUCURONOSYLTRANSFERASE 3"/>
    <property type="match status" value="1"/>
</dbReference>
<feature type="transmembrane region" description="Helical" evidence="13">
    <location>
        <begin position="12"/>
        <end position="32"/>
    </location>
</feature>
<dbReference type="Proteomes" id="UP001212841">
    <property type="component" value="Unassembled WGS sequence"/>
</dbReference>
<feature type="region of interest" description="Disordered" evidence="12">
    <location>
        <begin position="296"/>
        <end position="315"/>
    </location>
</feature>
<keyword evidence="5" id="KW-0735">Signal-anchor</keyword>
<dbReference type="PANTHER" id="PTHR10896">
    <property type="entry name" value="GALACTOSYLGALACTOSYLXYLOSYLPROTEIN 3-BETA-GLUCURONOSYLTRANSFERASE BETA-1,3-GLUCURONYLTRANSFERASE"/>
    <property type="match status" value="1"/>
</dbReference>
<dbReference type="GO" id="GO:0046872">
    <property type="term" value="F:metal ion binding"/>
    <property type="evidence" value="ECO:0007669"/>
    <property type="project" value="UniProtKB-KW"/>
</dbReference>
<keyword evidence="10" id="KW-0479">Metal-binding</keyword>
<dbReference type="InterPro" id="IPR029044">
    <property type="entry name" value="Nucleotide-diphossugar_trans"/>
</dbReference>
<dbReference type="InterPro" id="IPR005027">
    <property type="entry name" value="Glyco_trans_43"/>
</dbReference>
<dbReference type="EMBL" id="JADGJD010000218">
    <property type="protein sequence ID" value="KAJ3053313.1"/>
    <property type="molecule type" value="Genomic_DNA"/>
</dbReference>
<organism evidence="14 15">
    <name type="scientific">Rhizophlyctis rosea</name>
    <dbReference type="NCBI Taxonomy" id="64517"/>
    <lineage>
        <taxon>Eukaryota</taxon>
        <taxon>Fungi</taxon>
        <taxon>Fungi incertae sedis</taxon>
        <taxon>Chytridiomycota</taxon>
        <taxon>Chytridiomycota incertae sedis</taxon>
        <taxon>Chytridiomycetes</taxon>
        <taxon>Rhizophlyctidales</taxon>
        <taxon>Rhizophlyctidaceae</taxon>
        <taxon>Rhizophlyctis</taxon>
    </lineage>
</organism>
<evidence type="ECO:0000256" key="10">
    <source>
        <dbReference type="PIRSR" id="PIRSR605027-3"/>
    </source>
</evidence>
<evidence type="ECO:0000256" key="12">
    <source>
        <dbReference type="SAM" id="MobiDB-lite"/>
    </source>
</evidence>
<keyword evidence="7 13" id="KW-0472">Membrane</keyword>
<comment type="caution">
    <text evidence="14">The sequence shown here is derived from an EMBL/GenBank/DDBJ whole genome shotgun (WGS) entry which is preliminary data.</text>
</comment>
<comment type="cofactor">
    <cofactor evidence="10">
        <name>Mn(2+)</name>
        <dbReference type="ChEBI" id="CHEBI:29035"/>
    </cofactor>
</comment>
<feature type="active site" description="Proton donor/acceptor" evidence="9">
    <location>
        <position position="251"/>
    </location>
</feature>
<keyword evidence="3" id="KW-0808">Transferase</keyword>
<sequence>MKTNVARIPRRWIIPLIVGSILFLVLLLPAEWTNYPQTPSPPHETCRSQLEIGETGESLCPSDSRLLLITPTYERLTRRPDLIKMKNTLGHLSDVLWILIEDGKSIDPYTEEWLREDPVVPFVYLAAETHVQFNRTHRGLDQRNAALDYIRDKKLHGVIYFADDDNAYDLGLFKALRGVRRLSLFDVGGIGRSGVEGPALDKDGAFARWVTSYAPGRRYPVDMAAFAFPSTYLFKNPDIRFKWETHGGQMETAFLTTVEKDPKNIDFIQELIDHVRVFHVKTKPIRTSYPKDWASLRQKQEDAGEGEQIGADAPVVDPVPVGYAQVVNPDQAKKS</sequence>
<dbReference type="Pfam" id="PF03360">
    <property type="entry name" value="Glyco_transf_43"/>
    <property type="match status" value="1"/>
</dbReference>
<evidence type="ECO:0000256" key="8">
    <source>
        <dbReference type="ARBA" id="ARBA00023180"/>
    </source>
</evidence>
<keyword evidence="10" id="KW-0464">Manganese</keyword>
<evidence type="ECO:0000256" key="13">
    <source>
        <dbReference type="SAM" id="Phobius"/>
    </source>
</evidence>
<evidence type="ECO:0000256" key="4">
    <source>
        <dbReference type="ARBA" id="ARBA00022692"/>
    </source>
</evidence>
<dbReference type="AlphaFoldDB" id="A0AAD5SH71"/>
<evidence type="ECO:0000256" key="11">
    <source>
        <dbReference type="PIRSR" id="PIRSR605027-4"/>
    </source>
</evidence>
<comment type="subcellular location">
    <subcellularLocation>
        <location evidence="1">Membrane</location>
        <topology evidence="1">Single-pass type II membrane protein</topology>
    </subcellularLocation>
</comment>
<dbReference type="GO" id="GO:0005975">
    <property type="term" value="P:carbohydrate metabolic process"/>
    <property type="evidence" value="ECO:0007669"/>
    <property type="project" value="TreeGrafter"/>
</dbReference>
<keyword evidence="4 13" id="KW-0812">Transmembrane</keyword>
<evidence type="ECO:0000256" key="3">
    <source>
        <dbReference type="ARBA" id="ARBA00022679"/>
    </source>
</evidence>
<evidence type="ECO:0000256" key="2">
    <source>
        <dbReference type="ARBA" id="ARBA00007706"/>
    </source>
</evidence>
<evidence type="ECO:0000313" key="15">
    <source>
        <dbReference type="Proteomes" id="UP001212841"/>
    </source>
</evidence>